<name>A0A843WY91_COLES</name>
<keyword evidence="3" id="KW-1185">Reference proteome</keyword>
<evidence type="ECO:0000313" key="3">
    <source>
        <dbReference type="Proteomes" id="UP000652761"/>
    </source>
</evidence>
<comment type="caution">
    <text evidence="2">The sequence shown here is derived from an EMBL/GenBank/DDBJ whole genome shotgun (WGS) entry which is preliminary data.</text>
</comment>
<evidence type="ECO:0000313" key="2">
    <source>
        <dbReference type="EMBL" id="MQM13197.1"/>
    </source>
</evidence>
<proteinExistence type="predicted"/>
<dbReference type="AlphaFoldDB" id="A0A843WY91"/>
<feature type="region of interest" description="Disordered" evidence="1">
    <location>
        <begin position="69"/>
        <end position="91"/>
    </location>
</feature>
<organism evidence="2 3">
    <name type="scientific">Colocasia esculenta</name>
    <name type="common">Wild taro</name>
    <name type="synonym">Arum esculentum</name>
    <dbReference type="NCBI Taxonomy" id="4460"/>
    <lineage>
        <taxon>Eukaryota</taxon>
        <taxon>Viridiplantae</taxon>
        <taxon>Streptophyta</taxon>
        <taxon>Embryophyta</taxon>
        <taxon>Tracheophyta</taxon>
        <taxon>Spermatophyta</taxon>
        <taxon>Magnoliopsida</taxon>
        <taxon>Liliopsida</taxon>
        <taxon>Araceae</taxon>
        <taxon>Aroideae</taxon>
        <taxon>Colocasieae</taxon>
        <taxon>Colocasia</taxon>
    </lineage>
</organism>
<gene>
    <name evidence="2" type="ORF">Taro_046117</name>
</gene>
<sequence length="91" mass="10128">MDPLLAYLLRGELSPDQSEARKIRNPHRVYSPLIIYAIRKAFSALQLRSPPTSPELELLCPKGEGHPLRISDPSSRFEPPVASVSWTSTSS</sequence>
<dbReference type="Proteomes" id="UP000652761">
    <property type="component" value="Unassembled WGS sequence"/>
</dbReference>
<reference evidence="2" key="1">
    <citation type="submission" date="2017-07" db="EMBL/GenBank/DDBJ databases">
        <title>Taro Niue Genome Assembly and Annotation.</title>
        <authorList>
            <person name="Atibalentja N."/>
            <person name="Keating K."/>
            <person name="Fields C.J."/>
        </authorList>
    </citation>
    <scope>NUCLEOTIDE SEQUENCE</scope>
    <source>
        <strain evidence="2">Niue_2</strain>
        <tissue evidence="2">Leaf</tissue>
    </source>
</reference>
<evidence type="ECO:0000256" key="1">
    <source>
        <dbReference type="SAM" id="MobiDB-lite"/>
    </source>
</evidence>
<protein>
    <submittedName>
        <fullName evidence="2">Uncharacterized protein</fullName>
    </submittedName>
</protein>
<accession>A0A843WY91</accession>
<dbReference type="EMBL" id="NMUH01005603">
    <property type="protein sequence ID" value="MQM13197.1"/>
    <property type="molecule type" value="Genomic_DNA"/>
</dbReference>